<evidence type="ECO:0000313" key="4">
    <source>
        <dbReference type="Proteomes" id="UP000235836"/>
    </source>
</evidence>
<dbReference type="InterPro" id="IPR009061">
    <property type="entry name" value="DNA-bd_dom_put_sf"/>
</dbReference>
<reference evidence="3 4" key="1">
    <citation type="submission" date="2017-09" db="EMBL/GenBank/DDBJ databases">
        <title>Bacterial strain isolated from the female urinary microbiota.</title>
        <authorList>
            <person name="Thomas-White K."/>
            <person name="Kumar N."/>
            <person name="Forster S."/>
            <person name="Putonti C."/>
            <person name="Lawley T."/>
            <person name="Wolfe A.J."/>
        </authorList>
    </citation>
    <scope>NUCLEOTIDE SEQUENCE [LARGE SCALE GENOMIC DNA]</scope>
    <source>
        <strain evidence="3 4">UMB0792</strain>
    </source>
</reference>
<dbReference type="PANTHER" id="PTHR30204">
    <property type="entry name" value="REDOX-CYCLING DRUG-SENSING TRANSCRIPTIONAL ACTIVATOR SOXR"/>
    <property type="match status" value="1"/>
</dbReference>
<dbReference type="InterPro" id="IPR000551">
    <property type="entry name" value="MerR-type_HTH_dom"/>
</dbReference>
<protein>
    <submittedName>
        <fullName evidence="3">MerR family transcriptional regulator</fullName>
    </submittedName>
</protein>
<dbReference type="Pfam" id="PF13411">
    <property type="entry name" value="MerR_1"/>
    <property type="match status" value="1"/>
</dbReference>
<dbReference type="Gene3D" id="1.10.1660.10">
    <property type="match status" value="1"/>
</dbReference>
<sequence length="213" mass="23261">MRISDVARAAGCSVRAIRHLHETGAVPEPARTPGNYRDYTVRDLAAVLRARALIDAGVATTHIHSTDAIDRSLELIDAQITHLMRQRDRLSALKEAPLGMPNDVRTQLIDVLGDTDFVRGETESFDLMALTGVATPATWDQLRANLADPACIKATEEFGRAWETGDVDKLAELLPRGIMRNVADTLVPGEVPLTAWDTGWPDVVEKLAGGFRD</sequence>
<dbReference type="PROSITE" id="PS50937">
    <property type="entry name" value="HTH_MERR_2"/>
    <property type="match status" value="1"/>
</dbReference>
<dbReference type="RefSeq" id="WP_034663372.1">
    <property type="nucleotide sequence ID" value="NZ_JBHRZL010000020.1"/>
</dbReference>
<feature type="domain" description="HTH merR-type" evidence="2">
    <location>
        <begin position="1"/>
        <end position="58"/>
    </location>
</feature>
<dbReference type="PANTHER" id="PTHR30204:SF93">
    <property type="entry name" value="HTH MERR-TYPE DOMAIN-CONTAINING PROTEIN"/>
    <property type="match status" value="1"/>
</dbReference>
<keyword evidence="1" id="KW-0238">DNA-binding</keyword>
<accession>A0A2N6T755</accession>
<dbReference type="AlphaFoldDB" id="A0A2N6T755"/>
<dbReference type="EMBL" id="PNHG01000002">
    <property type="protein sequence ID" value="PMC65129.1"/>
    <property type="molecule type" value="Genomic_DNA"/>
</dbReference>
<dbReference type="SUPFAM" id="SSF46955">
    <property type="entry name" value="Putative DNA-binding domain"/>
    <property type="match status" value="1"/>
</dbReference>
<name>A0A2N6T755_9CORY</name>
<evidence type="ECO:0000256" key="1">
    <source>
        <dbReference type="ARBA" id="ARBA00023125"/>
    </source>
</evidence>
<keyword evidence="4" id="KW-1185">Reference proteome</keyword>
<proteinExistence type="predicted"/>
<organism evidence="3 4">
    <name type="scientific">Corynebacterium tuscaniense</name>
    <dbReference type="NCBI Taxonomy" id="302449"/>
    <lineage>
        <taxon>Bacteria</taxon>
        <taxon>Bacillati</taxon>
        <taxon>Actinomycetota</taxon>
        <taxon>Actinomycetes</taxon>
        <taxon>Mycobacteriales</taxon>
        <taxon>Corynebacteriaceae</taxon>
        <taxon>Corynebacterium</taxon>
    </lineage>
</organism>
<evidence type="ECO:0000259" key="2">
    <source>
        <dbReference type="PROSITE" id="PS50937"/>
    </source>
</evidence>
<evidence type="ECO:0000313" key="3">
    <source>
        <dbReference type="EMBL" id="PMC65129.1"/>
    </source>
</evidence>
<dbReference type="InterPro" id="IPR047057">
    <property type="entry name" value="MerR_fam"/>
</dbReference>
<gene>
    <name evidence="3" type="ORF">CJ203_01520</name>
</gene>
<dbReference type="SMART" id="SM00422">
    <property type="entry name" value="HTH_MERR"/>
    <property type="match status" value="1"/>
</dbReference>
<dbReference type="CDD" id="cd00592">
    <property type="entry name" value="HTH_MerR-like"/>
    <property type="match status" value="1"/>
</dbReference>
<comment type="caution">
    <text evidence="3">The sequence shown here is derived from an EMBL/GenBank/DDBJ whole genome shotgun (WGS) entry which is preliminary data.</text>
</comment>
<dbReference type="GO" id="GO:0003677">
    <property type="term" value="F:DNA binding"/>
    <property type="evidence" value="ECO:0007669"/>
    <property type="project" value="UniProtKB-KW"/>
</dbReference>
<dbReference type="GO" id="GO:0003700">
    <property type="term" value="F:DNA-binding transcription factor activity"/>
    <property type="evidence" value="ECO:0007669"/>
    <property type="project" value="InterPro"/>
</dbReference>
<dbReference type="Proteomes" id="UP000235836">
    <property type="component" value="Unassembled WGS sequence"/>
</dbReference>